<evidence type="ECO:0000256" key="2">
    <source>
        <dbReference type="ARBA" id="ARBA00022559"/>
    </source>
</evidence>
<dbReference type="EMBL" id="MAVT02000438">
    <property type="protein sequence ID" value="POS75839.1"/>
    <property type="molecule type" value="Genomic_DNA"/>
</dbReference>
<dbReference type="GO" id="GO:0046872">
    <property type="term" value="F:metal ion binding"/>
    <property type="evidence" value="ECO:0007669"/>
    <property type="project" value="UniProtKB-KW"/>
</dbReference>
<dbReference type="AlphaFoldDB" id="A0A2P5I050"/>
<evidence type="ECO:0000256" key="4">
    <source>
        <dbReference type="ARBA" id="ARBA00022723"/>
    </source>
</evidence>
<evidence type="ECO:0000256" key="3">
    <source>
        <dbReference type="ARBA" id="ARBA00022617"/>
    </source>
</evidence>
<keyword evidence="5" id="KW-0560">Oxidoreductase</keyword>
<protein>
    <recommendedName>
        <fullName evidence="9">Heme haloperoxidase family profile domain-containing protein</fullName>
    </recommendedName>
</protein>
<evidence type="ECO:0000256" key="5">
    <source>
        <dbReference type="ARBA" id="ARBA00023002"/>
    </source>
</evidence>
<comment type="cofactor">
    <cofactor evidence="1">
        <name>heme b</name>
        <dbReference type="ChEBI" id="CHEBI:60344"/>
    </cofactor>
</comment>
<dbReference type="PANTHER" id="PTHR33577:SF19">
    <property type="entry name" value="HEME HALOPEROXIDASE FAMILY PROFILE DOMAIN-CONTAINING PROTEIN-RELATED"/>
    <property type="match status" value="1"/>
</dbReference>
<keyword evidence="4" id="KW-0479">Metal-binding</keyword>
<evidence type="ECO:0000256" key="7">
    <source>
        <dbReference type="ARBA" id="ARBA00025795"/>
    </source>
</evidence>
<evidence type="ECO:0000256" key="8">
    <source>
        <dbReference type="SAM" id="SignalP"/>
    </source>
</evidence>
<dbReference type="PANTHER" id="PTHR33577">
    <property type="entry name" value="STERIGMATOCYSTIN BIOSYNTHESIS PEROXIDASE STCC-RELATED"/>
    <property type="match status" value="1"/>
</dbReference>
<reference evidence="10" key="1">
    <citation type="submission" date="2017-09" db="EMBL/GenBank/DDBJ databases">
        <title>Polyketide synthases of a Diaporthe helianthi virulent isolate.</title>
        <authorList>
            <person name="Baroncelli R."/>
        </authorList>
    </citation>
    <scope>NUCLEOTIDE SEQUENCE [LARGE SCALE GENOMIC DNA]</scope>
    <source>
        <strain evidence="10">7/96</strain>
    </source>
</reference>
<keyword evidence="8" id="KW-0732">Signal</keyword>
<dbReference type="STRING" id="158607.A0A2P5I050"/>
<comment type="caution">
    <text evidence="10">The sequence shown here is derived from an EMBL/GenBank/DDBJ whole genome shotgun (WGS) entry which is preliminary data.</text>
</comment>
<dbReference type="InterPro" id="IPR036851">
    <property type="entry name" value="Chloroperoxidase-like_sf"/>
</dbReference>
<dbReference type="SUPFAM" id="SSF47571">
    <property type="entry name" value="Cloroperoxidase"/>
    <property type="match status" value="1"/>
</dbReference>
<evidence type="ECO:0000256" key="6">
    <source>
        <dbReference type="ARBA" id="ARBA00023004"/>
    </source>
</evidence>
<gene>
    <name evidence="10" type="ORF">DHEL01_v205772</name>
</gene>
<accession>A0A2P5I050</accession>
<keyword evidence="3" id="KW-0349">Heme</keyword>
<sequence length="260" mass="28030">MVGISNLFATLCMSSLACASPLLCIGNQNANFLFEPPAANASRSPCPVLNSLANHGFLPRDGRNISQDQLNFAFTMALNIDEAVTINLAKPTFNISTTGISGTVNLEDMKKHNVIEHDGSLSRADSITGNANSFNATIWDTVKAHFTGPKIDIKTMATARKDRIAAAEAANPEFSLTPDQVKGSFVESAFILGVLGNDFVNPQTPTVFMNTIFQQERFPFGEGFQTSPTKITGDKVDGLAALLMNATYLRTSNVSRFTQE</sequence>
<name>A0A2P5I050_DIAHE</name>
<evidence type="ECO:0000259" key="9">
    <source>
        <dbReference type="PROSITE" id="PS51405"/>
    </source>
</evidence>
<dbReference type="InParanoid" id="A0A2P5I050"/>
<dbReference type="OrthoDB" id="407298at2759"/>
<feature type="chain" id="PRO_5015106752" description="Heme haloperoxidase family profile domain-containing protein" evidence="8">
    <location>
        <begin position="20"/>
        <end position="260"/>
    </location>
</feature>
<feature type="signal peptide" evidence="8">
    <location>
        <begin position="1"/>
        <end position="19"/>
    </location>
</feature>
<dbReference type="Proteomes" id="UP000094444">
    <property type="component" value="Unassembled WGS sequence"/>
</dbReference>
<keyword evidence="2" id="KW-0575">Peroxidase</keyword>
<organism evidence="10 11">
    <name type="scientific">Diaporthe helianthi</name>
    <dbReference type="NCBI Taxonomy" id="158607"/>
    <lineage>
        <taxon>Eukaryota</taxon>
        <taxon>Fungi</taxon>
        <taxon>Dikarya</taxon>
        <taxon>Ascomycota</taxon>
        <taxon>Pezizomycotina</taxon>
        <taxon>Sordariomycetes</taxon>
        <taxon>Sordariomycetidae</taxon>
        <taxon>Diaporthales</taxon>
        <taxon>Diaporthaceae</taxon>
        <taxon>Diaporthe</taxon>
    </lineage>
</organism>
<dbReference type="GO" id="GO:0004601">
    <property type="term" value="F:peroxidase activity"/>
    <property type="evidence" value="ECO:0007669"/>
    <property type="project" value="UniProtKB-KW"/>
</dbReference>
<evidence type="ECO:0000313" key="10">
    <source>
        <dbReference type="EMBL" id="POS75839.1"/>
    </source>
</evidence>
<dbReference type="InterPro" id="IPR000028">
    <property type="entry name" value="Chloroperoxidase"/>
</dbReference>
<comment type="similarity">
    <text evidence="7">Belongs to the chloroperoxidase family.</text>
</comment>
<keyword evidence="6" id="KW-0408">Iron</keyword>
<dbReference type="PROSITE" id="PS51405">
    <property type="entry name" value="HEME_HALOPEROXIDASE"/>
    <property type="match status" value="1"/>
</dbReference>
<dbReference type="Gene3D" id="1.10.489.10">
    <property type="entry name" value="Chloroperoxidase-like"/>
    <property type="match status" value="1"/>
</dbReference>
<evidence type="ECO:0000256" key="1">
    <source>
        <dbReference type="ARBA" id="ARBA00001970"/>
    </source>
</evidence>
<feature type="domain" description="Heme haloperoxidase family profile" evidence="9">
    <location>
        <begin position="30"/>
        <end position="241"/>
    </location>
</feature>
<dbReference type="Pfam" id="PF01328">
    <property type="entry name" value="Peroxidase_2"/>
    <property type="match status" value="1"/>
</dbReference>
<evidence type="ECO:0000313" key="11">
    <source>
        <dbReference type="Proteomes" id="UP000094444"/>
    </source>
</evidence>
<proteinExistence type="inferred from homology"/>
<keyword evidence="11" id="KW-1185">Reference proteome</keyword>